<dbReference type="PANTHER" id="PTHR42742:SF3">
    <property type="entry name" value="FRUCTOKINASE"/>
    <property type="match status" value="1"/>
</dbReference>
<dbReference type="InterPro" id="IPR011051">
    <property type="entry name" value="RmlC_Cupin_sf"/>
</dbReference>
<sequence length="613" mass="68288">MTYPSYRNYVREPVIKVAGTGPARSGTEVWAELDRAGRSRSDRPLIVVDCYPGVDLSDLRKVAERHLPDYQVIDVEDAAALPVAEIDAKIADNLTDDRVFGVLGRQTVDDFYDPDALRQVRDQVAGRTTPVVLVGWGALLVGADGGQPAGTGDAVVVLADMPRWEIQQRQRRGAPNWRCDNGAEDNLRKIKRGYFVEWRAADRHKKHRLFDAMDYLLDTTRLAEEAVLITRDSFQAGLTAAAAGPFRLVPFFDPGVWGGNWMSEVIGLPPSDTNYAWCFDGVPEEESLLLDVAGTIVEIPAIDLVLQRPVELLGERTYARFGAEFPIRFDFLDTMDGGNLSLQVHPLTDYIQETFGIPYTQDESYYLLDAEPDAKVYLGVRDDVEPADMMAALRRAEAGAEPFDAEKYINVFDVAKHDHVLIPAGTVHCSGRNSMVLEISATPYIFTFKMWDWGRLGLDGRPRPVHLDHAERNIQWDRRTDWVTQNLVDQVQRTGAGDGWVEERTGLHELEFIEVRRTWFTGPVEHDTAGTVLVLNLVEGAEAVIESPTGAFEPYLVHYAETFIVPASVGRFTVRPSEAAVGQELATLKAYVRGTERAPVGRPVHDTKEPGLS</sequence>
<keyword evidence="2" id="KW-0862">Zinc</keyword>
<organism evidence="3 4">
    <name type="scientific">Promicromonospora vindobonensis</name>
    <dbReference type="NCBI Taxonomy" id="195748"/>
    <lineage>
        <taxon>Bacteria</taxon>
        <taxon>Bacillati</taxon>
        <taxon>Actinomycetota</taxon>
        <taxon>Actinomycetes</taxon>
        <taxon>Micrococcales</taxon>
        <taxon>Promicromonosporaceae</taxon>
        <taxon>Promicromonospora</taxon>
    </lineage>
</organism>
<dbReference type="GO" id="GO:0016853">
    <property type="term" value="F:isomerase activity"/>
    <property type="evidence" value="ECO:0007669"/>
    <property type="project" value="UniProtKB-KW"/>
</dbReference>
<name>A0ABW5VNM8_9MICO</name>
<protein>
    <submittedName>
        <fullName evidence="3">Class I mannose-6-phosphate isomerase</fullName>
    </submittedName>
</protein>
<dbReference type="InterPro" id="IPR014710">
    <property type="entry name" value="RmlC-like_jellyroll"/>
</dbReference>
<keyword evidence="3" id="KW-0413">Isomerase</keyword>
<dbReference type="PANTHER" id="PTHR42742">
    <property type="entry name" value="TRANSCRIPTIONAL REPRESSOR MPRA"/>
    <property type="match status" value="1"/>
</dbReference>
<gene>
    <name evidence="3" type="ORF">ACFS27_06620</name>
</gene>
<comment type="caution">
    <text evidence="3">The sequence shown here is derived from an EMBL/GenBank/DDBJ whole genome shotgun (WGS) entry which is preliminary data.</text>
</comment>
<reference evidence="4" key="1">
    <citation type="journal article" date="2019" name="Int. J. Syst. Evol. Microbiol.">
        <title>The Global Catalogue of Microorganisms (GCM) 10K type strain sequencing project: providing services to taxonomists for standard genome sequencing and annotation.</title>
        <authorList>
            <consortium name="The Broad Institute Genomics Platform"/>
            <consortium name="The Broad Institute Genome Sequencing Center for Infectious Disease"/>
            <person name="Wu L."/>
            <person name="Ma J."/>
        </authorList>
    </citation>
    <scope>NUCLEOTIDE SEQUENCE [LARGE SCALE GENOMIC DNA]</scope>
    <source>
        <strain evidence="4">CCM 7044</strain>
    </source>
</reference>
<evidence type="ECO:0000313" key="4">
    <source>
        <dbReference type="Proteomes" id="UP001597479"/>
    </source>
</evidence>
<dbReference type="Gene3D" id="2.60.120.10">
    <property type="entry name" value="Jelly Rolls"/>
    <property type="match status" value="1"/>
</dbReference>
<keyword evidence="1" id="KW-0479">Metal-binding</keyword>
<dbReference type="SUPFAM" id="SSF51182">
    <property type="entry name" value="RmlC-like cupins"/>
    <property type="match status" value="1"/>
</dbReference>
<evidence type="ECO:0000313" key="3">
    <source>
        <dbReference type="EMBL" id="MFD2793217.1"/>
    </source>
</evidence>
<proteinExistence type="predicted"/>
<keyword evidence="4" id="KW-1185">Reference proteome</keyword>
<dbReference type="Proteomes" id="UP001597479">
    <property type="component" value="Unassembled WGS sequence"/>
</dbReference>
<dbReference type="EMBL" id="JBHUOG010000001">
    <property type="protein sequence ID" value="MFD2793217.1"/>
    <property type="molecule type" value="Genomic_DNA"/>
</dbReference>
<evidence type="ECO:0000256" key="1">
    <source>
        <dbReference type="ARBA" id="ARBA00022723"/>
    </source>
</evidence>
<dbReference type="RefSeq" id="WP_377181189.1">
    <property type="nucleotide sequence ID" value="NZ_JBHUOG010000001.1"/>
</dbReference>
<dbReference type="CDD" id="cd07010">
    <property type="entry name" value="cupin_PMI_type_I_N_bac"/>
    <property type="match status" value="1"/>
</dbReference>
<dbReference type="InterPro" id="IPR051804">
    <property type="entry name" value="Carb_Metab_Reg_Kinase/Isom"/>
</dbReference>
<evidence type="ECO:0000256" key="2">
    <source>
        <dbReference type="ARBA" id="ARBA00022833"/>
    </source>
</evidence>
<accession>A0ABW5VNM8</accession>